<dbReference type="EMBL" id="BNAV01000003">
    <property type="protein sequence ID" value="GHF49832.1"/>
    <property type="molecule type" value="Genomic_DNA"/>
</dbReference>
<dbReference type="PROSITE" id="PS51534">
    <property type="entry name" value="SEFIR"/>
    <property type="match status" value="1"/>
</dbReference>
<evidence type="ECO:0000259" key="10">
    <source>
        <dbReference type="PROSITE" id="PS51534"/>
    </source>
</evidence>
<organism evidence="11 12">
    <name type="scientific">Amycolatopsis bartoniae</name>
    <dbReference type="NCBI Taxonomy" id="941986"/>
    <lineage>
        <taxon>Bacteria</taxon>
        <taxon>Bacillati</taxon>
        <taxon>Actinomycetota</taxon>
        <taxon>Actinomycetes</taxon>
        <taxon>Pseudonocardiales</taxon>
        <taxon>Pseudonocardiaceae</taxon>
        <taxon>Amycolatopsis</taxon>
    </lineage>
</organism>
<evidence type="ECO:0000256" key="2">
    <source>
        <dbReference type="ARBA" id="ARBA00022692"/>
    </source>
</evidence>
<proteinExistence type="predicted"/>
<keyword evidence="4" id="KW-1133">Transmembrane helix</keyword>
<dbReference type="Gene3D" id="2.60.120.1060">
    <property type="entry name" value="NPCBM/NEW2 domain"/>
    <property type="match status" value="1"/>
</dbReference>
<keyword evidence="5" id="KW-0472">Membrane</keyword>
<keyword evidence="3" id="KW-0732">Signal</keyword>
<dbReference type="InterPro" id="IPR013222">
    <property type="entry name" value="Glyco_hyd_98_carb-bd"/>
</dbReference>
<protein>
    <recommendedName>
        <fullName evidence="13">TIR domain-containing protein</fullName>
    </recommendedName>
</protein>
<gene>
    <name evidence="11" type="ORF">GCM10017566_23570</name>
</gene>
<dbReference type="AlphaFoldDB" id="A0A8H9IYC3"/>
<feature type="compositionally biased region" description="Low complexity" evidence="8">
    <location>
        <begin position="292"/>
        <end position="302"/>
    </location>
</feature>
<dbReference type="RefSeq" id="WP_145934223.1">
    <property type="nucleotide sequence ID" value="NZ_BNAV01000003.1"/>
</dbReference>
<dbReference type="InterPro" id="IPR000157">
    <property type="entry name" value="TIR_dom"/>
</dbReference>
<dbReference type="GO" id="GO:0030368">
    <property type="term" value="F:interleukin-17 receptor activity"/>
    <property type="evidence" value="ECO:0007669"/>
    <property type="project" value="InterPro"/>
</dbReference>
<sequence length="318" mass="34803">MADRDAPRVFVTYAHDSAEHKAQVLRFATFLRSRIGLDVRLDQWDDHRRRDWSLWAIEQLNEADFIVVVASPDYRSRADGTAPPDEGRGSQFESAIIRNNLTRNLSRETERVLPVVLPGCSVDDIPTFLNAYSTTRYEISEISPEAVEPLLAAITGHGQYPMPERGIWRGGGGEHPTAAKDLPWLAHSSGVRAGEAWIGGGHYGDSIVLRPKSVPAQPWSFVELDLCGAYARLTAVVGVPDDAAEPFQVGDFRVVLDGRPQPVVRAAQGNPRTVEVNVSGVRKLRLEMARPGAPVAPGAPVRGRSRPPELAWGDPTLA</sequence>
<comment type="subcellular location">
    <subcellularLocation>
        <location evidence="1">Membrane</location>
        <topology evidence="1">Single-pass type I membrane protein</topology>
    </subcellularLocation>
</comment>
<feature type="domain" description="SEFIR" evidence="10">
    <location>
        <begin position="6"/>
        <end position="148"/>
    </location>
</feature>
<accession>A0A8H9IYC3</accession>
<evidence type="ECO:0000256" key="4">
    <source>
        <dbReference type="ARBA" id="ARBA00022989"/>
    </source>
</evidence>
<dbReference type="InterPro" id="IPR039465">
    <property type="entry name" value="IL-17_rcpt-like"/>
</dbReference>
<dbReference type="Gene3D" id="3.40.50.11530">
    <property type="match status" value="1"/>
</dbReference>
<evidence type="ECO:0000256" key="3">
    <source>
        <dbReference type="ARBA" id="ARBA00022729"/>
    </source>
</evidence>
<dbReference type="OrthoDB" id="3365840at2"/>
<dbReference type="PANTHER" id="PTHR15583:SF7">
    <property type="entry name" value="INTERLEUKIN CYTOKINE RECEPTOR-RELATED PROTEIN 2"/>
    <property type="match status" value="1"/>
</dbReference>
<evidence type="ECO:0000256" key="6">
    <source>
        <dbReference type="ARBA" id="ARBA00023170"/>
    </source>
</evidence>
<dbReference type="SUPFAM" id="SSF52200">
    <property type="entry name" value="Toll/Interleukin receptor TIR domain"/>
    <property type="match status" value="1"/>
</dbReference>
<evidence type="ECO:0000256" key="8">
    <source>
        <dbReference type="SAM" id="MobiDB-lite"/>
    </source>
</evidence>
<evidence type="ECO:0000259" key="9">
    <source>
        <dbReference type="PROSITE" id="PS50104"/>
    </source>
</evidence>
<evidence type="ECO:0000256" key="7">
    <source>
        <dbReference type="ARBA" id="ARBA00023180"/>
    </source>
</evidence>
<dbReference type="InterPro" id="IPR038637">
    <property type="entry name" value="NPCBM_sf"/>
</dbReference>
<dbReference type="Pfam" id="PF08305">
    <property type="entry name" value="NPCBM"/>
    <property type="match status" value="1"/>
</dbReference>
<feature type="region of interest" description="Disordered" evidence="8">
    <location>
        <begin position="292"/>
        <end position="318"/>
    </location>
</feature>
<dbReference type="GO" id="GO:0016020">
    <property type="term" value="C:membrane"/>
    <property type="evidence" value="ECO:0007669"/>
    <property type="project" value="UniProtKB-SubCell"/>
</dbReference>
<dbReference type="Pfam" id="PF08357">
    <property type="entry name" value="SEFIR"/>
    <property type="match status" value="1"/>
</dbReference>
<keyword evidence="6" id="KW-0675">Receptor</keyword>
<evidence type="ECO:0000313" key="12">
    <source>
        <dbReference type="Proteomes" id="UP000658656"/>
    </source>
</evidence>
<name>A0A8H9IYC3_9PSEU</name>
<keyword evidence="12" id="KW-1185">Reference proteome</keyword>
<dbReference type="InterPro" id="IPR013568">
    <property type="entry name" value="SEFIR_dom"/>
</dbReference>
<evidence type="ECO:0000256" key="1">
    <source>
        <dbReference type="ARBA" id="ARBA00004479"/>
    </source>
</evidence>
<reference evidence="11" key="1">
    <citation type="journal article" date="2014" name="Int. J. Syst. Evol. Microbiol.">
        <title>Complete genome sequence of Corynebacterium casei LMG S-19264T (=DSM 44701T), isolated from a smear-ripened cheese.</title>
        <authorList>
            <consortium name="US DOE Joint Genome Institute (JGI-PGF)"/>
            <person name="Walter F."/>
            <person name="Albersmeier A."/>
            <person name="Kalinowski J."/>
            <person name="Ruckert C."/>
        </authorList>
    </citation>
    <scope>NUCLEOTIDE SEQUENCE</scope>
    <source>
        <strain evidence="11">CGMCC 4.7679</strain>
    </source>
</reference>
<evidence type="ECO:0000313" key="11">
    <source>
        <dbReference type="EMBL" id="GHF49832.1"/>
    </source>
</evidence>
<keyword evidence="2" id="KW-0812">Transmembrane</keyword>
<evidence type="ECO:0000256" key="5">
    <source>
        <dbReference type="ARBA" id="ARBA00023136"/>
    </source>
</evidence>
<comment type="caution">
    <text evidence="11">The sequence shown here is derived from an EMBL/GenBank/DDBJ whole genome shotgun (WGS) entry which is preliminary data.</text>
</comment>
<dbReference type="InterPro" id="IPR008979">
    <property type="entry name" value="Galactose-bd-like_sf"/>
</dbReference>
<feature type="domain" description="TIR" evidence="9">
    <location>
        <begin position="5"/>
        <end position="154"/>
    </location>
</feature>
<reference evidence="11" key="2">
    <citation type="submission" date="2020-09" db="EMBL/GenBank/DDBJ databases">
        <authorList>
            <person name="Sun Q."/>
            <person name="Zhou Y."/>
        </authorList>
    </citation>
    <scope>NUCLEOTIDE SEQUENCE</scope>
    <source>
        <strain evidence="11">CGMCC 4.7679</strain>
    </source>
</reference>
<dbReference type="Proteomes" id="UP000658656">
    <property type="component" value="Unassembled WGS sequence"/>
</dbReference>
<dbReference type="SUPFAM" id="SSF49785">
    <property type="entry name" value="Galactose-binding domain-like"/>
    <property type="match status" value="1"/>
</dbReference>
<keyword evidence="7" id="KW-0325">Glycoprotein</keyword>
<dbReference type="InterPro" id="IPR035897">
    <property type="entry name" value="Toll_tir_struct_dom_sf"/>
</dbReference>
<evidence type="ECO:0008006" key="13">
    <source>
        <dbReference type="Google" id="ProtNLM"/>
    </source>
</evidence>
<dbReference type="PANTHER" id="PTHR15583">
    <property type="entry name" value="INTERLEUKIN-17 RECEPTOR"/>
    <property type="match status" value="1"/>
</dbReference>
<dbReference type="PROSITE" id="PS50104">
    <property type="entry name" value="TIR"/>
    <property type="match status" value="1"/>
</dbReference>